<name>A0ABU4YB56_9HYPH</name>
<protein>
    <submittedName>
        <fullName evidence="1">Uncharacterized protein</fullName>
    </submittedName>
</protein>
<evidence type="ECO:0000313" key="2">
    <source>
        <dbReference type="Proteomes" id="UP001287059"/>
    </source>
</evidence>
<accession>A0ABU4YB56</accession>
<evidence type="ECO:0000313" key="1">
    <source>
        <dbReference type="EMBL" id="MDX8483174.1"/>
    </source>
</evidence>
<keyword evidence="2" id="KW-1185">Reference proteome</keyword>
<dbReference type="Proteomes" id="UP001287059">
    <property type="component" value="Unassembled WGS sequence"/>
</dbReference>
<reference evidence="1 2" key="1">
    <citation type="submission" date="2023-08" db="EMBL/GenBank/DDBJ databases">
        <title>Implementing the SeqCode for naming new Mesorhizobium species isolated from Vachellia karroo root nodules.</title>
        <authorList>
            <person name="Van Lill M."/>
        </authorList>
    </citation>
    <scope>NUCLEOTIDE SEQUENCE [LARGE SCALE GENOMIC DNA]</scope>
    <source>
        <strain evidence="1 2">VK24D</strain>
    </source>
</reference>
<dbReference type="RefSeq" id="WP_320291283.1">
    <property type="nucleotide sequence ID" value="NZ_JAVIIW010000070.1"/>
</dbReference>
<gene>
    <name evidence="1" type="ORF">RFN28_32685</name>
</gene>
<sequence>MLALDDGHETVSDRIRQSKSNAKLFGNDYWAQELRHLHFLGSCGYWIRLDKEIGDRSVKTVLALFSALLASGCAGTSVVQTSGNTAIVTARAAPVCGGVGAERVAVREAAIETIKAGFDKYIIYDAAAQNNVTATQMPGTYTTMGTVNGGWLNATTTYQPGPTIYSGHHSQAFAIKMFKASDPAGGNAVDARTTLGSDWPKLIKQGSLTTCT</sequence>
<organism evidence="1 2">
    <name type="scientific">Mesorhizobium album</name>
    <dbReference type="NCBI Taxonomy" id="3072314"/>
    <lineage>
        <taxon>Bacteria</taxon>
        <taxon>Pseudomonadati</taxon>
        <taxon>Pseudomonadota</taxon>
        <taxon>Alphaproteobacteria</taxon>
        <taxon>Hyphomicrobiales</taxon>
        <taxon>Phyllobacteriaceae</taxon>
        <taxon>Mesorhizobium</taxon>
    </lineage>
</organism>
<dbReference type="EMBL" id="JAVIIW010000070">
    <property type="protein sequence ID" value="MDX8483174.1"/>
    <property type="molecule type" value="Genomic_DNA"/>
</dbReference>
<proteinExistence type="predicted"/>
<comment type="caution">
    <text evidence="1">The sequence shown here is derived from an EMBL/GenBank/DDBJ whole genome shotgun (WGS) entry which is preliminary data.</text>
</comment>